<name>A0AC61RD00_9BACT</name>
<proteinExistence type="predicted"/>
<gene>
    <name evidence="1" type="ORF">E5331_11955</name>
</gene>
<accession>A0AC61RD00</accession>
<organism evidence="1 2">
    <name type="scientific">Lepagella muris</name>
    <dbReference type="NCBI Taxonomy" id="3032870"/>
    <lineage>
        <taxon>Bacteria</taxon>
        <taxon>Pseudomonadati</taxon>
        <taxon>Bacteroidota</taxon>
        <taxon>Bacteroidia</taxon>
        <taxon>Bacteroidales</taxon>
        <taxon>Muribaculaceae</taxon>
        <taxon>Lepagella</taxon>
    </lineage>
</organism>
<evidence type="ECO:0000313" key="2">
    <source>
        <dbReference type="Proteomes" id="UP000306319"/>
    </source>
</evidence>
<reference evidence="1" key="1">
    <citation type="submission" date="2019-04" db="EMBL/GenBank/DDBJ databases">
        <title>Microbes associate with the intestines of laboratory mice.</title>
        <authorList>
            <person name="Navarre W."/>
            <person name="Wong E."/>
            <person name="Huang K."/>
            <person name="Tropini C."/>
            <person name="Ng K."/>
            <person name="Yu B."/>
        </authorList>
    </citation>
    <scope>NUCLEOTIDE SEQUENCE</scope>
    <source>
        <strain evidence="1">NM04_E33</strain>
    </source>
</reference>
<dbReference type="Proteomes" id="UP000306319">
    <property type="component" value="Unassembled WGS sequence"/>
</dbReference>
<dbReference type="EMBL" id="SRYB01000017">
    <property type="protein sequence ID" value="TGY78058.1"/>
    <property type="molecule type" value="Genomic_DNA"/>
</dbReference>
<keyword evidence="2" id="KW-1185">Reference proteome</keyword>
<sequence>MKFVDRTKEKARIEKVLDSATSKLIVVYGRRRVGKSTLIRKCLQDRTAL</sequence>
<evidence type="ECO:0000313" key="1">
    <source>
        <dbReference type="EMBL" id="TGY78058.1"/>
    </source>
</evidence>
<protein>
    <submittedName>
        <fullName evidence="1">Uncharacterized protein</fullName>
    </submittedName>
</protein>
<comment type="caution">
    <text evidence="1">The sequence shown here is derived from an EMBL/GenBank/DDBJ whole genome shotgun (WGS) entry which is preliminary data.</text>
</comment>